<evidence type="ECO:0000313" key="2">
    <source>
        <dbReference type="Proteomes" id="UP000616114"/>
    </source>
</evidence>
<accession>A0A8J2XMQ1</accession>
<gene>
    <name evidence="1" type="ORF">GCM10011333_34200</name>
</gene>
<name>A0A8J2XMQ1_9MICO</name>
<dbReference type="AlphaFoldDB" id="A0A8J2XMQ1"/>
<keyword evidence="2" id="KW-1185">Reference proteome</keyword>
<reference evidence="1" key="2">
    <citation type="submission" date="2020-09" db="EMBL/GenBank/DDBJ databases">
        <authorList>
            <person name="Sun Q."/>
            <person name="Zhou Y."/>
        </authorList>
    </citation>
    <scope>NUCLEOTIDE SEQUENCE</scope>
    <source>
        <strain evidence="1">CGMCC 1.12785</strain>
    </source>
</reference>
<reference evidence="1" key="1">
    <citation type="journal article" date="2014" name="Int. J. Syst. Evol. Microbiol.">
        <title>Complete genome sequence of Corynebacterium casei LMG S-19264T (=DSM 44701T), isolated from a smear-ripened cheese.</title>
        <authorList>
            <consortium name="US DOE Joint Genome Institute (JGI-PGF)"/>
            <person name="Walter F."/>
            <person name="Albersmeier A."/>
            <person name="Kalinowski J."/>
            <person name="Ruckert C."/>
        </authorList>
    </citation>
    <scope>NUCLEOTIDE SEQUENCE</scope>
    <source>
        <strain evidence="1">CGMCC 1.12785</strain>
    </source>
</reference>
<dbReference type="EMBL" id="BMFY01000026">
    <property type="protein sequence ID" value="GGA28648.1"/>
    <property type="molecule type" value="Genomic_DNA"/>
</dbReference>
<organism evidence="1 2">
    <name type="scientific">Sediminivirga luteola</name>
    <dbReference type="NCBI Taxonomy" id="1774748"/>
    <lineage>
        <taxon>Bacteria</taxon>
        <taxon>Bacillati</taxon>
        <taxon>Actinomycetota</taxon>
        <taxon>Actinomycetes</taxon>
        <taxon>Micrococcales</taxon>
        <taxon>Brevibacteriaceae</taxon>
        <taxon>Sediminivirga</taxon>
    </lineage>
</organism>
<proteinExistence type="predicted"/>
<sequence>MDDAAQGRPVAGAVEVVADCAWDRVGRQTVPQALEDPTEFFGGKQIEQHEDIGLLRKLVPVRRVTFGLQDEVQAADVGMPGAIVLPVELFQRFIAFELADDAVGQPRHPQSAADPVPAPRLSIGQAQTGPEVAAVVPGQQGHDILRSGQDPGGKHVGIRIIAKPLTGRAGITVVKLVRSHHAGDVETIIAGVMDRDAAE</sequence>
<dbReference type="Proteomes" id="UP000616114">
    <property type="component" value="Unassembled WGS sequence"/>
</dbReference>
<evidence type="ECO:0000313" key="1">
    <source>
        <dbReference type="EMBL" id="GGA28648.1"/>
    </source>
</evidence>
<protein>
    <submittedName>
        <fullName evidence="1">Uncharacterized protein</fullName>
    </submittedName>
</protein>
<comment type="caution">
    <text evidence="1">The sequence shown here is derived from an EMBL/GenBank/DDBJ whole genome shotgun (WGS) entry which is preliminary data.</text>
</comment>